<evidence type="ECO:0000313" key="2">
    <source>
        <dbReference type="Proteomes" id="UP000638188"/>
    </source>
</evidence>
<organism evidence="1 2">
    <name type="scientific">Halopseudomonas salina</name>
    <dbReference type="NCBI Taxonomy" id="1323744"/>
    <lineage>
        <taxon>Bacteria</taxon>
        <taxon>Pseudomonadati</taxon>
        <taxon>Pseudomonadota</taxon>
        <taxon>Gammaproteobacteria</taxon>
        <taxon>Pseudomonadales</taxon>
        <taxon>Pseudomonadaceae</taxon>
        <taxon>Halopseudomonas</taxon>
    </lineage>
</organism>
<dbReference type="InterPro" id="IPR011990">
    <property type="entry name" value="TPR-like_helical_dom_sf"/>
</dbReference>
<comment type="caution">
    <text evidence="1">The sequence shown here is derived from an EMBL/GenBank/DDBJ whole genome shotgun (WGS) entry which is preliminary data.</text>
</comment>
<dbReference type="Gene3D" id="1.25.40.10">
    <property type="entry name" value="Tetratricopeptide repeat domain"/>
    <property type="match status" value="1"/>
</dbReference>
<evidence type="ECO:0000313" key="1">
    <source>
        <dbReference type="EMBL" id="GGC98460.1"/>
    </source>
</evidence>
<protein>
    <submittedName>
        <fullName evidence="1">Lipoprotein</fullName>
    </submittedName>
</protein>
<keyword evidence="1" id="KW-0449">Lipoprotein</keyword>
<gene>
    <name evidence="1" type="ORF">GCM10007418_17230</name>
</gene>
<dbReference type="Proteomes" id="UP000638188">
    <property type="component" value="Unassembled WGS sequence"/>
</dbReference>
<sequence>MHSRADSKISEPMGANMKFLLPTVLFATLAGCASQGHDADIDNAYRAYQQDDCGAVMLHLSSAERRSRFRPHQDQPEVSLLRGLCLERQLLYLDAAQIYRYLQRHYPHSEYSYRAGARLETLRLLGHYDAELKLKP</sequence>
<reference evidence="2" key="1">
    <citation type="journal article" date="2019" name="Int. J. Syst. Evol. Microbiol.">
        <title>The Global Catalogue of Microorganisms (GCM) 10K type strain sequencing project: providing services to taxonomists for standard genome sequencing and annotation.</title>
        <authorList>
            <consortium name="The Broad Institute Genomics Platform"/>
            <consortium name="The Broad Institute Genome Sequencing Center for Infectious Disease"/>
            <person name="Wu L."/>
            <person name="Ma J."/>
        </authorList>
    </citation>
    <scope>NUCLEOTIDE SEQUENCE [LARGE SCALE GENOMIC DNA]</scope>
    <source>
        <strain evidence="2">CGMCC 1.12482</strain>
    </source>
</reference>
<accession>A0ABQ1PK27</accession>
<proteinExistence type="predicted"/>
<keyword evidence="2" id="KW-1185">Reference proteome</keyword>
<dbReference type="EMBL" id="BMFF01000003">
    <property type="protein sequence ID" value="GGC98460.1"/>
    <property type="molecule type" value="Genomic_DNA"/>
</dbReference>
<name>A0ABQ1PK27_9GAMM</name>
<dbReference type="PROSITE" id="PS51257">
    <property type="entry name" value="PROKAR_LIPOPROTEIN"/>
    <property type="match status" value="1"/>
</dbReference>